<evidence type="ECO:0000313" key="7">
    <source>
        <dbReference type="Proteomes" id="UP001642540"/>
    </source>
</evidence>
<feature type="compositionally biased region" description="Basic and acidic residues" evidence="5">
    <location>
        <begin position="635"/>
        <end position="644"/>
    </location>
</feature>
<feature type="compositionally biased region" description="Low complexity" evidence="5">
    <location>
        <begin position="21"/>
        <end position="30"/>
    </location>
</feature>
<proteinExistence type="inferred from homology"/>
<feature type="repeat" description="WD" evidence="4">
    <location>
        <begin position="346"/>
        <end position="388"/>
    </location>
</feature>
<feature type="compositionally biased region" description="Acidic residues" evidence="5">
    <location>
        <begin position="168"/>
        <end position="177"/>
    </location>
</feature>
<evidence type="ECO:0000256" key="1">
    <source>
        <dbReference type="ARBA" id="ARBA00022574"/>
    </source>
</evidence>
<dbReference type="PRINTS" id="PR00320">
    <property type="entry name" value="GPROTEINBRPT"/>
</dbReference>
<dbReference type="EMBL" id="CAXLJM020000007">
    <property type="protein sequence ID" value="CAL8072706.1"/>
    <property type="molecule type" value="Genomic_DNA"/>
</dbReference>
<feature type="region of interest" description="Disordered" evidence="5">
    <location>
        <begin position="21"/>
        <end position="57"/>
    </location>
</feature>
<sequence length="730" mass="81222">MSFKRPAGGGFKKITFGKISLASSSSSSISADDESATKVVESPVEGSKEDVKEDQVEGFGSFSWDKAKEDAKAEAERAVGNDQVEVVDEAEEEMKKMMGFSDFGTSKKPEQQKSARKFSVKELMEQIKSSKQAAAAQGGTDTKIEVEMEDIHIHEKKKSPEISKDKSDEEDSDDDEIIGPMPPPPEPTKKKKDAELFKKLKSKDFEDESDSSSDDEEENDDDAVSSGSDDEEDRTRLFPLTEQLTMEHGNQPVTAMTVDPPGGRFATGSIDYDVKLWDFTGLKNRHAFRAMRPCECHPIRHLSYSSSGDALLIVSGNAQAKVMDRDGSELLECVKGDQYIVDMAKTKGHVASLTGGQFNPKQRESFITSSDDGTVRVWDVNNPRHHKTVVKLRNSKGGKSRATACCFSRDGNCFMGAGFDGTIFMWDTRRPLVLPTATIRNAHTPNTDTFCVVYSNSGLQVASRGEDAVVNIWDTRNWKKTLWKSDQHPAKYATTDLSFSPDDRHLLIPSLPPGTTGREKSETITHSILYFLSTEDYTFTKQMNFENQILIRSAWHHRINQIFLSSSTGTFSILYDLSKSNRGALLVHGSKPKKQRATVVTEDFSGKIIITPSSLPMFKGDKPRNPKREEIKARMDPVKSRRPDLPMTAGSGGRVVSGGSTLSSYVIRSIGMQKSVKDDMDPREAILRYAKEAEENPIWVTPAYKQNQPVTIFHKEEEDDGPETKKQKMV</sequence>
<feature type="repeat" description="WD" evidence="4">
    <location>
        <begin position="246"/>
        <end position="278"/>
    </location>
</feature>
<evidence type="ECO:0000256" key="3">
    <source>
        <dbReference type="ARBA" id="ARBA00038343"/>
    </source>
</evidence>
<feature type="compositionally biased region" description="Basic and acidic residues" evidence="5">
    <location>
        <begin position="192"/>
        <end position="204"/>
    </location>
</feature>
<dbReference type="InterPro" id="IPR051858">
    <property type="entry name" value="WD_repeat_GAD-1"/>
</dbReference>
<dbReference type="PROSITE" id="PS50082">
    <property type="entry name" value="WD_REPEATS_2"/>
    <property type="match status" value="2"/>
</dbReference>
<dbReference type="PANTHER" id="PTHR16017">
    <property type="entry name" value="GASTRULATION DEFECTIVE PROTEIN 1-RELATED"/>
    <property type="match status" value="1"/>
</dbReference>
<gene>
    <name evidence="6" type="ORF">ODALV1_LOCUS2286</name>
</gene>
<feature type="region of interest" description="Disordered" evidence="5">
    <location>
        <begin position="97"/>
        <end position="235"/>
    </location>
</feature>
<reference evidence="6 7" key="1">
    <citation type="submission" date="2024-08" db="EMBL/GenBank/DDBJ databases">
        <authorList>
            <person name="Cucini C."/>
            <person name="Frati F."/>
        </authorList>
    </citation>
    <scope>NUCLEOTIDE SEQUENCE [LARGE SCALE GENOMIC DNA]</scope>
</reference>
<dbReference type="Gene3D" id="2.130.10.10">
    <property type="entry name" value="YVTN repeat-like/Quinoprotein amine dehydrogenase"/>
    <property type="match status" value="2"/>
</dbReference>
<keyword evidence="2" id="KW-0677">Repeat</keyword>
<keyword evidence="7" id="KW-1185">Reference proteome</keyword>
<dbReference type="InterPro" id="IPR020472">
    <property type="entry name" value="WD40_PAC1"/>
</dbReference>
<feature type="compositionally biased region" description="Basic and acidic residues" evidence="5">
    <location>
        <begin position="105"/>
        <end position="125"/>
    </location>
</feature>
<accession>A0ABP1PPG7</accession>
<name>A0ABP1PPG7_9HEXA</name>
<comment type="caution">
    <text evidence="6">The sequence shown here is derived from an EMBL/GenBank/DDBJ whole genome shotgun (WGS) entry which is preliminary data.</text>
</comment>
<dbReference type="InterPro" id="IPR001680">
    <property type="entry name" value="WD40_rpt"/>
</dbReference>
<dbReference type="InterPro" id="IPR036322">
    <property type="entry name" value="WD40_repeat_dom_sf"/>
</dbReference>
<dbReference type="SMART" id="SM00320">
    <property type="entry name" value="WD40"/>
    <property type="match status" value="5"/>
</dbReference>
<dbReference type="InterPro" id="IPR015943">
    <property type="entry name" value="WD40/YVTN_repeat-like_dom_sf"/>
</dbReference>
<evidence type="ECO:0000256" key="5">
    <source>
        <dbReference type="SAM" id="MobiDB-lite"/>
    </source>
</evidence>
<feature type="compositionally biased region" description="Acidic residues" evidence="5">
    <location>
        <begin position="205"/>
        <end position="232"/>
    </location>
</feature>
<protein>
    <recommendedName>
        <fullName evidence="8">Gastrulation defective protein 1</fullName>
    </recommendedName>
</protein>
<comment type="similarity">
    <text evidence="3">Belongs to the WD repeat GAD-1 family.</text>
</comment>
<evidence type="ECO:0000256" key="2">
    <source>
        <dbReference type="ARBA" id="ARBA00022737"/>
    </source>
</evidence>
<dbReference type="PANTHER" id="PTHR16017:SF0">
    <property type="entry name" value="WD REPEAT-CONTAINING PROTEIN 70"/>
    <property type="match status" value="1"/>
</dbReference>
<dbReference type="SUPFAM" id="SSF50978">
    <property type="entry name" value="WD40 repeat-like"/>
    <property type="match status" value="1"/>
</dbReference>
<evidence type="ECO:0000256" key="4">
    <source>
        <dbReference type="PROSITE-ProRule" id="PRU00221"/>
    </source>
</evidence>
<evidence type="ECO:0000313" key="6">
    <source>
        <dbReference type="EMBL" id="CAL8072706.1"/>
    </source>
</evidence>
<dbReference type="Proteomes" id="UP001642540">
    <property type="component" value="Unassembled WGS sequence"/>
</dbReference>
<organism evidence="6 7">
    <name type="scientific">Orchesella dallaii</name>
    <dbReference type="NCBI Taxonomy" id="48710"/>
    <lineage>
        <taxon>Eukaryota</taxon>
        <taxon>Metazoa</taxon>
        <taxon>Ecdysozoa</taxon>
        <taxon>Arthropoda</taxon>
        <taxon>Hexapoda</taxon>
        <taxon>Collembola</taxon>
        <taxon>Entomobryomorpha</taxon>
        <taxon>Entomobryoidea</taxon>
        <taxon>Orchesellidae</taxon>
        <taxon>Orchesellinae</taxon>
        <taxon>Orchesella</taxon>
    </lineage>
</organism>
<feature type="compositionally biased region" description="Basic and acidic residues" evidence="5">
    <location>
        <begin position="142"/>
        <end position="167"/>
    </location>
</feature>
<evidence type="ECO:0008006" key="8">
    <source>
        <dbReference type="Google" id="ProtNLM"/>
    </source>
</evidence>
<feature type="region of interest" description="Disordered" evidence="5">
    <location>
        <begin position="635"/>
        <end position="655"/>
    </location>
</feature>
<dbReference type="Pfam" id="PF00400">
    <property type="entry name" value="WD40"/>
    <property type="match status" value="3"/>
</dbReference>
<dbReference type="PROSITE" id="PS50294">
    <property type="entry name" value="WD_REPEATS_REGION"/>
    <property type="match status" value="1"/>
</dbReference>
<keyword evidence="1 4" id="KW-0853">WD repeat</keyword>
<feature type="compositionally biased region" description="Basic and acidic residues" evidence="5">
    <location>
        <begin position="46"/>
        <end position="55"/>
    </location>
</feature>
<feature type="compositionally biased region" description="Low complexity" evidence="5">
    <location>
        <begin position="129"/>
        <end position="139"/>
    </location>
</feature>